<dbReference type="Proteomes" id="UP000190683">
    <property type="component" value="Unassembled WGS sequence"/>
</dbReference>
<organism evidence="2 3">
    <name type="scientific">Moraxella porci DSM 25326</name>
    <dbReference type="NCBI Taxonomy" id="573983"/>
    <lineage>
        <taxon>Bacteria</taxon>
        <taxon>Pseudomonadati</taxon>
        <taxon>Pseudomonadota</taxon>
        <taxon>Gammaproteobacteria</taxon>
        <taxon>Moraxellales</taxon>
        <taxon>Moraxellaceae</taxon>
        <taxon>Moraxella</taxon>
    </lineage>
</organism>
<accession>A0A1T0CWP3</accession>
<gene>
    <name evidence="2" type="ORF">B0681_02630</name>
</gene>
<evidence type="ECO:0000313" key="3">
    <source>
        <dbReference type="Proteomes" id="UP000190683"/>
    </source>
</evidence>
<protein>
    <submittedName>
        <fullName evidence="2">Uncharacterized protein</fullName>
    </submittedName>
</protein>
<keyword evidence="1" id="KW-1133">Transmembrane helix</keyword>
<proteinExistence type="predicted"/>
<name>A0A1T0CWP3_9GAMM</name>
<evidence type="ECO:0000313" key="2">
    <source>
        <dbReference type="EMBL" id="OOS26774.1"/>
    </source>
</evidence>
<keyword evidence="3" id="KW-1185">Reference proteome</keyword>
<feature type="transmembrane region" description="Helical" evidence="1">
    <location>
        <begin position="9"/>
        <end position="27"/>
    </location>
</feature>
<dbReference type="RefSeq" id="WP_078317170.1">
    <property type="nucleotide sequence ID" value="NZ_MUYV01000001.1"/>
</dbReference>
<dbReference type="STRING" id="573983.B0681_02630"/>
<comment type="caution">
    <text evidence="2">The sequence shown here is derived from an EMBL/GenBank/DDBJ whole genome shotgun (WGS) entry which is preliminary data.</text>
</comment>
<dbReference type="EMBL" id="MUYV01000001">
    <property type="protein sequence ID" value="OOS26774.1"/>
    <property type="molecule type" value="Genomic_DNA"/>
</dbReference>
<sequence>MRLSKKQKISLAAAVVGGMALTGFLYLRTSPKQAVTSPVPVSIINEAIAAEADPKPVYVNYISLNESEHPQRHRQQLKTLQRTGSLTGAMSVQFKQATHAKMSYRFGRKKPTVFVPAPLNELVPAGFVLTGREYDDPIADGVYRTIYRLFERPDAKQRIEIFETGIDVAEPLLRIKELQNQQVLGVPMQLERFVGKKSVVYYSAEIIIKDRLYQINTKGVEQVELMALIERLIIAE</sequence>
<keyword evidence="1" id="KW-0472">Membrane</keyword>
<reference evidence="2 3" key="1">
    <citation type="submission" date="2017-02" db="EMBL/GenBank/DDBJ databases">
        <title>Draft genome sequence of Moraxella porci CCUG 54912T type strain.</title>
        <authorList>
            <person name="Salva-Serra F."/>
            <person name="Engstrom-Jakobsson H."/>
            <person name="Thorell K."/>
            <person name="Jaen-Luchoro D."/>
            <person name="Gonzales-Siles L."/>
            <person name="Karlsson R."/>
            <person name="Yazdan S."/>
            <person name="Boulund F."/>
            <person name="Johnning A."/>
            <person name="Engstrand L."/>
            <person name="Kristiansson E."/>
            <person name="Moore E."/>
        </authorList>
    </citation>
    <scope>NUCLEOTIDE SEQUENCE [LARGE SCALE GENOMIC DNA]</scope>
    <source>
        <strain evidence="2 3">CCUG 54912</strain>
    </source>
</reference>
<keyword evidence="1" id="KW-0812">Transmembrane</keyword>
<dbReference type="AlphaFoldDB" id="A0A1T0CWP3"/>
<evidence type="ECO:0000256" key="1">
    <source>
        <dbReference type="SAM" id="Phobius"/>
    </source>
</evidence>